<evidence type="ECO:0000256" key="1">
    <source>
        <dbReference type="ARBA" id="ARBA00004496"/>
    </source>
</evidence>
<gene>
    <name evidence="11" type="primary">argS</name>
    <name evidence="15" type="ORF">C0197_01610</name>
</gene>
<dbReference type="InterPro" id="IPR035684">
    <property type="entry name" value="ArgRS_core"/>
</dbReference>
<protein>
    <recommendedName>
        <fullName evidence="11">Arginine--tRNA ligase</fullName>
        <ecNumber evidence="11">6.1.1.19</ecNumber>
    </recommendedName>
    <alternativeName>
        <fullName evidence="11">Arginyl-tRNA synthetase</fullName>
        <shortName evidence="11">ArgRS</shortName>
    </alternativeName>
</protein>
<dbReference type="Gene3D" id="3.30.1360.70">
    <property type="entry name" value="Arginyl tRNA synthetase N-terminal domain"/>
    <property type="match status" value="1"/>
</dbReference>
<dbReference type="CDD" id="cd00671">
    <property type="entry name" value="ArgRS_core"/>
    <property type="match status" value="1"/>
</dbReference>
<sequence>MIKRRIKSLLKSILKSKYPQYSDLNFEIEKPRRADLGDFSTNLALILQGKIGIKPRELAENLVEELKIEPLFKKIEIAGPGFINFWINPEVYRENLKEILKKGERYGAIDLGQGKRVHIEFVSANPTGPLHIGHGRGAAYGDALARILKFSGFEVFKEYYINDRGTQMNILGASVYLRAKELSGEKIDFPKDYYQGDYIKDIAKEALRLYTDLLERKEAEAIALCRELAIKIILEDIRSDLENFRVFYDNWYSERALYEKGLLNEVLEVLREKGDLYEMDGALWFRSSLYGDEKDRVIRKASGEWTYFASDIAYHYEKFVKRGFDLAINLWGADHHGYVARLKGALKAFGIEENKLQVLLIQMVNLIEDGKLKSMSTRKGEYVELKELVREVGVDAVRFIFLSRSHDSPLEFDVELAKKQSMENPVYYVQYAHARICSLKEKAKERGLKIEEILEADLSKLGEDEEIEILKKLSEFSDVVEMSALGLSPYKIVYYLLDLAASFHEYYNKYKIISEDKELSLARLALSEGCRIVIKNGLDLLGVNSPEKM</sequence>
<dbReference type="Proteomes" id="UP000235731">
    <property type="component" value="Unassembled WGS sequence"/>
</dbReference>
<dbReference type="GO" id="GO:0005737">
    <property type="term" value="C:cytoplasm"/>
    <property type="evidence" value="ECO:0007669"/>
    <property type="project" value="UniProtKB-SubCell"/>
</dbReference>
<evidence type="ECO:0000256" key="3">
    <source>
        <dbReference type="ARBA" id="ARBA00011245"/>
    </source>
</evidence>
<feature type="short sequence motif" description="'HIGH' region" evidence="11">
    <location>
        <begin position="124"/>
        <end position="134"/>
    </location>
</feature>
<dbReference type="Pfam" id="PF03485">
    <property type="entry name" value="Arg_tRNA_synt_N"/>
    <property type="match status" value="1"/>
</dbReference>
<name>A0A2N7PKV1_9BACT</name>
<keyword evidence="7 11" id="KW-0067">ATP-binding</keyword>
<evidence type="ECO:0000259" key="13">
    <source>
        <dbReference type="SMART" id="SM00836"/>
    </source>
</evidence>
<keyword evidence="4 11" id="KW-0963">Cytoplasm</keyword>
<dbReference type="EMBL" id="PNIE01000024">
    <property type="protein sequence ID" value="PMP63968.1"/>
    <property type="molecule type" value="Genomic_DNA"/>
</dbReference>
<feature type="domain" description="DALR anticodon binding" evidence="13">
    <location>
        <begin position="429"/>
        <end position="549"/>
    </location>
</feature>
<dbReference type="InterPro" id="IPR036695">
    <property type="entry name" value="Arg-tRNA-synth_N_sf"/>
</dbReference>
<dbReference type="InterPro" id="IPR001412">
    <property type="entry name" value="aa-tRNA-synth_I_CS"/>
</dbReference>
<comment type="subcellular location">
    <subcellularLocation>
        <location evidence="1 11">Cytoplasm</location>
    </subcellularLocation>
</comment>
<dbReference type="PANTHER" id="PTHR11956">
    <property type="entry name" value="ARGINYL-TRNA SYNTHETASE"/>
    <property type="match status" value="1"/>
</dbReference>
<evidence type="ECO:0000313" key="16">
    <source>
        <dbReference type="Proteomes" id="UP000235731"/>
    </source>
</evidence>
<evidence type="ECO:0000256" key="7">
    <source>
        <dbReference type="ARBA" id="ARBA00022840"/>
    </source>
</evidence>
<comment type="catalytic activity">
    <reaction evidence="10 11">
        <text>tRNA(Arg) + L-arginine + ATP = L-arginyl-tRNA(Arg) + AMP + diphosphate</text>
        <dbReference type="Rhea" id="RHEA:20301"/>
        <dbReference type="Rhea" id="RHEA-COMP:9658"/>
        <dbReference type="Rhea" id="RHEA-COMP:9673"/>
        <dbReference type="ChEBI" id="CHEBI:30616"/>
        <dbReference type="ChEBI" id="CHEBI:32682"/>
        <dbReference type="ChEBI" id="CHEBI:33019"/>
        <dbReference type="ChEBI" id="CHEBI:78442"/>
        <dbReference type="ChEBI" id="CHEBI:78513"/>
        <dbReference type="ChEBI" id="CHEBI:456215"/>
        <dbReference type="EC" id="6.1.1.19"/>
    </reaction>
</comment>
<evidence type="ECO:0000313" key="15">
    <source>
        <dbReference type="EMBL" id="PMP63968.1"/>
    </source>
</evidence>
<evidence type="ECO:0000256" key="9">
    <source>
        <dbReference type="ARBA" id="ARBA00023146"/>
    </source>
</evidence>
<proteinExistence type="inferred from homology"/>
<keyword evidence="8 11" id="KW-0648">Protein biosynthesis</keyword>
<evidence type="ECO:0000256" key="8">
    <source>
        <dbReference type="ARBA" id="ARBA00022917"/>
    </source>
</evidence>
<evidence type="ECO:0000256" key="11">
    <source>
        <dbReference type="HAMAP-Rule" id="MF_00123"/>
    </source>
</evidence>
<dbReference type="PROSITE" id="PS00178">
    <property type="entry name" value="AA_TRNA_LIGASE_I"/>
    <property type="match status" value="1"/>
</dbReference>
<dbReference type="InterPro" id="IPR001278">
    <property type="entry name" value="Arg-tRNA-ligase"/>
</dbReference>
<organism evidence="15 16">
    <name type="scientific">Caldimicrobium thiodismutans</name>
    <dbReference type="NCBI Taxonomy" id="1653476"/>
    <lineage>
        <taxon>Bacteria</taxon>
        <taxon>Pseudomonadati</taxon>
        <taxon>Thermodesulfobacteriota</taxon>
        <taxon>Thermodesulfobacteria</taxon>
        <taxon>Thermodesulfobacteriales</taxon>
        <taxon>Thermodesulfobacteriaceae</taxon>
        <taxon>Caldimicrobium</taxon>
    </lineage>
</organism>
<dbReference type="SUPFAM" id="SSF52374">
    <property type="entry name" value="Nucleotidylyl transferase"/>
    <property type="match status" value="1"/>
</dbReference>
<dbReference type="GO" id="GO:0006420">
    <property type="term" value="P:arginyl-tRNA aminoacylation"/>
    <property type="evidence" value="ECO:0007669"/>
    <property type="project" value="UniProtKB-UniRule"/>
</dbReference>
<dbReference type="SMART" id="SM00836">
    <property type="entry name" value="DALR_1"/>
    <property type="match status" value="1"/>
</dbReference>
<evidence type="ECO:0000259" key="14">
    <source>
        <dbReference type="SMART" id="SM01016"/>
    </source>
</evidence>
<dbReference type="NCBIfam" id="TIGR00456">
    <property type="entry name" value="argS"/>
    <property type="match status" value="1"/>
</dbReference>
<evidence type="ECO:0000256" key="12">
    <source>
        <dbReference type="RuleBase" id="RU363038"/>
    </source>
</evidence>
<dbReference type="PRINTS" id="PR01038">
    <property type="entry name" value="TRNASYNTHARG"/>
</dbReference>
<dbReference type="Pfam" id="PF05746">
    <property type="entry name" value="DALR_1"/>
    <property type="match status" value="1"/>
</dbReference>
<dbReference type="Gene3D" id="3.40.50.620">
    <property type="entry name" value="HUPs"/>
    <property type="match status" value="1"/>
</dbReference>
<dbReference type="InterPro" id="IPR005148">
    <property type="entry name" value="Arg-tRNA-synth_N"/>
</dbReference>
<comment type="subunit">
    <text evidence="3 11">Monomer.</text>
</comment>
<keyword evidence="6 11" id="KW-0547">Nucleotide-binding</keyword>
<dbReference type="FunFam" id="1.10.730.10:FF:000008">
    <property type="entry name" value="Arginine--tRNA ligase"/>
    <property type="match status" value="1"/>
</dbReference>
<dbReference type="Pfam" id="PF00750">
    <property type="entry name" value="tRNA-synt_1d"/>
    <property type="match status" value="1"/>
</dbReference>
<evidence type="ECO:0000256" key="2">
    <source>
        <dbReference type="ARBA" id="ARBA00005594"/>
    </source>
</evidence>
<dbReference type="GO" id="GO:0005524">
    <property type="term" value="F:ATP binding"/>
    <property type="evidence" value="ECO:0007669"/>
    <property type="project" value="UniProtKB-UniRule"/>
</dbReference>
<dbReference type="SMART" id="SM01016">
    <property type="entry name" value="Arg_tRNA_synt_N"/>
    <property type="match status" value="1"/>
</dbReference>
<reference evidence="15 16" key="1">
    <citation type="submission" date="2018-01" db="EMBL/GenBank/DDBJ databases">
        <title>Metagenomic assembled genomes from two thermal pools in the Uzon Caldera, Kamchatka, Russia.</title>
        <authorList>
            <person name="Wilkins L."/>
            <person name="Ettinger C."/>
        </authorList>
    </citation>
    <scope>NUCLEOTIDE SEQUENCE [LARGE SCALE GENOMIC DNA]</scope>
    <source>
        <strain evidence="15">ZAV-15</strain>
    </source>
</reference>
<dbReference type="SUPFAM" id="SSF55190">
    <property type="entry name" value="Arginyl-tRNA synthetase (ArgRS), N-terminal 'additional' domain"/>
    <property type="match status" value="1"/>
</dbReference>
<dbReference type="InterPro" id="IPR008909">
    <property type="entry name" value="DALR_anticod-bd"/>
</dbReference>
<dbReference type="AlphaFoldDB" id="A0A2N7PKV1"/>
<dbReference type="SUPFAM" id="SSF47323">
    <property type="entry name" value="Anticodon-binding domain of a subclass of class I aminoacyl-tRNA synthetases"/>
    <property type="match status" value="1"/>
</dbReference>
<dbReference type="InterPro" id="IPR009080">
    <property type="entry name" value="tRNAsynth_Ia_anticodon-bd"/>
</dbReference>
<dbReference type="HAMAP" id="MF_00123">
    <property type="entry name" value="Arg_tRNA_synth"/>
    <property type="match status" value="1"/>
</dbReference>
<comment type="similarity">
    <text evidence="2 11 12">Belongs to the class-I aminoacyl-tRNA synthetase family.</text>
</comment>
<dbReference type="PANTHER" id="PTHR11956:SF5">
    <property type="entry name" value="ARGININE--TRNA LIGASE, CYTOPLASMIC"/>
    <property type="match status" value="1"/>
</dbReference>
<evidence type="ECO:0000256" key="5">
    <source>
        <dbReference type="ARBA" id="ARBA00022598"/>
    </source>
</evidence>
<evidence type="ECO:0000256" key="4">
    <source>
        <dbReference type="ARBA" id="ARBA00022490"/>
    </source>
</evidence>
<keyword evidence="9 11" id="KW-0030">Aminoacyl-tRNA synthetase</keyword>
<evidence type="ECO:0000256" key="10">
    <source>
        <dbReference type="ARBA" id="ARBA00049339"/>
    </source>
</evidence>
<feature type="domain" description="Arginyl tRNA synthetase N-terminal" evidence="14">
    <location>
        <begin position="4"/>
        <end position="87"/>
    </location>
</feature>
<dbReference type="FunFam" id="3.40.50.620:FF:000062">
    <property type="entry name" value="Arginine--tRNA ligase"/>
    <property type="match status" value="1"/>
</dbReference>
<dbReference type="Gene3D" id="1.10.730.10">
    <property type="entry name" value="Isoleucyl-tRNA Synthetase, Domain 1"/>
    <property type="match status" value="1"/>
</dbReference>
<keyword evidence="5 11" id="KW-0436">Ligase</keyword>
<dbReference type="CDD" id="cd07956">
    <property type="entry name" value="Anticodon_Ia_Arg"/>
    <property type="match status" value="1"/>
</dbReference>
<evidence type="ECO:0000256" key="6">
    <source>
        <dbReference type="ARBA" id="ARBA00022741"/>
    </source>
</evidence>
<accession>A0A2N7PKV1</accession>
<dbReference type="EC" id="6.1.1.19" evidence="11"/>
<dbReference type="InterPro" id="IPR014729">
    <property type="entry name" value="Rossmann-like_a/b/a_fold"/>
</dbReference>
<dbReference type="GO" id="GO:0004814">
    <property type="term" value="F:arginine-tRNA ligase activity"/>
    <property type="evidence" value="ECO:0007669"/>
    <property type="project" value="UniProtKB-UniRule"/>
</dbReference>
<comment type="caution">
    <text evidence="15">The sequence shown here is derived from an EMBL/GenBank/DDBJ whole genome shotgun (WGS) entry which is preliminary data.</text>
</comment>